<feature type="domain" description="B box-type" evidence="16">
    <location>
        <begin position="136"/>
        <end position="176"/>
    </location>
</feature>
<dbReference type="InterPro" id="IPR058030">
    <property type="entry name" value="TRIM8/14/16/25/29/45/65_CC"/>
</dbReference>
<evidence type="ECO:0000256" key="15">
    <source>
        <dbReference type="SAM" id="MobiDB-lite"/>
    </source>
</evidence>
<evidence type="ECO:0000256" key="6">
    <source>
        <dbReference type="ARBA" id="ARBA00022771"/>
    </source>
</evidence>
<evidence type="ECO:0000256" key="13">
    <source>
        <dbReference type="PROSITE-ProRule" id="PRU00024"/>
    </source>
</evidence>
<evidence type="ECO:0000259" key="16">
    <source>
        <dbReference type="PROSITE" id="PS50119"/>
    </source>
</evidence>
<dbReference type="Proteomes" id="UP000694700">
    <property type="component" value="Unplaced"/>
</dbReference>
<organism evidence="17 18">
    <name type="scientific">Cyprinus carpio</name>
    <name type="common">Common carp</name>
    <dbReference type="NCBI Taxonomy" id="7962"/>
    <lineage>
        <taxon>Eukaryota</taxon>
        <taxon>Metazoa</taxon>
        <taxon>Chordata</taxon>
        <taxon>Craniata</taxon>
        <taxon>Vertebrata</taxon>
        <taxon>Euteleostomi</taxon>
        <taxon>Actinopterygii</taxon>
        <taxon>Neopterygii</taxon>
        <taxon>Teleostei</taxon>
        <taxon>Ostariophysi</taxon>
        <taxon>Cypriniformes</taxon>
        <taxon>Cyprinidae</taxon>
        <taxon>Cyprininae</taxon>
        <taxon>Cyprinus</taxon>
    </lineage>
</organism>
<dbReference type="Ensembl" id="ENSCCRT00015103804.1">
    <property type="protein sequence ID" value="ENSCCRP00015100552.1"/>
    <property type="gene ID" value="ENSCCRG00015040342.1"/>
</dbReference>
<feature type="coiled-coil region" evidence="14">
    <location>
        <begin position="173"/>
        <end position="283"/>
    </location>
</feature>
<keyword evidence="9" id="KW-0406">Ion transport</keyword>
<keyword evidence="8" id="KW-0862">Zinc</keyword>
<dbReference type="GO" id="GO:0015078">
    <property type="term" value="F:proton transmembrane transporter activity"/>
    <property type="evidence" value="ECO:0007669"/>
    <property type="project" value="InterPro"/>
</dbReference>
<dbReference type="Pfam" id="PF04718">
    <property type="entry name" value="ATP-synt_G"/>
    <property type="match status" value="1"/>
</dbReference>
<evidence type="ECO:0000313" key="17">
    <source>
        <dbReference type="Ensembl" id="ENSCCRP00015100552.1"/>
    </source>
</evidence>
<keyword evidence="10" id="KW-0496">Mitochondrion</keyword>
<evidence type="ECO:0000256" key="10">
    <source>
        <dbReference type="ARBA" id="ARBA00023128"/>
    </source>
</evidence>
<reference evidence="17" key="1">
    <citation type="submission" date="2025-08" db="UniProtKB">
        <authorList>
            <consortium name="Ensembl"/>
        </authorList>
    </citation>
    <scope>IDENTIFICATION</scope>
</reference>
<feature type="region of interest" description="Disordered" evidence="15">
    <location>
        <begin position="358"/>
        <end position="384"/>
    </location>
</feature>
<keyword evidence="14" id="KW-0175">Coiled coil</keyword>
<evidence type="ECO:0000256" key="5">
    <source>
        <dbReference type="ARBA" id="ARBA00022723"/>
    </source>
</evidence>
<evidence type="ECO:0000256" key="12">
    <source>
        <dbReference type="ARBA" id="ARBA00023310"/>
    </source>
</evidence>
<sequence>MAQAVQKLVAKVPTLVGAAVNYSKPRLATFWYYARVELVPPTPAEIPKAISGVQDLLKGFQSGRLGQTTVRDALRNGLVATEVLMWFYIGEIIGKKLKAVKSCLMCLASYCEKHLKPHYESSTFKRHKLVDEIGHLDRQICPQHQKGLELYCRTDQMCICVLCTVKEHKGHDMVSAEQERAEMQQRLGATQAEIQEKIHDRVKQMEELKQAVDALKSSAQRALQESEKLFGDMLHSIERMQQEMTKLISTNKKAALNTAEGHMERLGHEIADLKRRDDELTQLSRTEDHIHFIQSYHMLIAQTDAEELPSVTVNPYFSFGAVTKTVSEMKQHLNEFSNEELVKVAKTVNKMPFCQLEDRKKKRSAKSDEVDMYKSPSNTTRTRDEFLKYERRSRTSGRKHLQMSNQL</sequence>
<name>A0A8C2A7E0_CYPCA</name>
<dbReference type="GO" id="GO:0015986">
    <property type="term" value="P:proton motive force-driven ATP synthesis"/>
    <property type="evidence" value="ECO:0007669"/>
    <property type="project" value="InterPro"/>
</dbReference>
<dbReference type="SUPFAM" id="SSF57845">
    <property type="entry name" value="B-box zinc-binding domain"/>
    <property type="match status" value="1"/>
</dbReference>
<protein>
    <submittedName>
        <fullName evidence="17">FinTRIM family, member 83</fullName>
    </submittedName>
</protein>
<dbReference type="InterPro" id="IPR051051">
    <property type="entry name" value="E3_ubiq-ligase_TRIM/RNF"/>
</dbReference>
<evidence type="ECO:0000313" key="18">
    <source>
        <dbReference type="Proteomes" id="UP000694700"/>
    </source>
</evidence>
<dbReference type="Gene3D" id="4.10.830.40">
    <property type="match status" value="1"/>
</dbReference>
<dbReference type="Gene3D" id="3.30.160.60">
    <property type="entry name" value="Classic Zinc Finger"/>
    <property type="match status" value="1"/>
</dbReference>
<evidence type="ECO:0000256" key="1">
    <source>
        <dbReference type="ARBA" id="ARBA00004325"/>
    </source>
</evidence>
<evidence type="ECO:0000256" key="2">
    <source>
        <dbReference type="ARBA" id="ARBA00005699"/>
    </source>
</evidence>
<dbReference type="SMART" id="SM00336">
    <property type="entry name" value="BBOX"/>
    <property type="match status" value="1"/>
</dbReference>
<evidence type="ECO:0000256" key="9">
    <source>
        <dbReference type="ARBA" id="ARBA00023065"/>
    </source>
</evidence>
<keyword evidence="5" id="KW-0479">Metal-binding</keyword>
<dbReference type="InterPro" id="IPR000315">
    <property type="entry name" value="Znf_B-box"/>
</dbReference>
<dbReference type="CDD" id="cd19802">
    <property type="entry name" value="Bbox1_TRIM8-like"/>
    <property type="match status" value="1"/>
</dbReference>
<dbReference type="InterPro" id="IPR006808">
    <property type="entry name" value="ATP_synth_F0_gsu_mt"/>
</dbReference>
<evidence type="ECO:0000256" key="3">
    <source>
        <dbReference type="ARBA" id="ARBA00022448"/>
    </source>
</evidence>
<evidence type="ECO:0000256" key="14">
    <source>
        <dbReference type="SAM" id="Coils"/>
    </source>
</evidence>
<dbReference type="CDD" id="cd19769">
    <property type="entry name" value="Bbox2_TRIM16-like"/>
    <property type="match status" value="1"/>
</dbReference>
<evidence type="ECO:0000256" key="4">
    <source>
        <dbReference type="ARBA" id="ARBA00022547"/>
    </source>
</evidence>
<proteinExistence type="inferred from homology"/>
<keyword evidence="6 13" id="KW-0863">Zinc-finger</keyword>
<dbReference type="GO" id="GO:0008270">
    <property type="term" value="F:zinc ion binding"/>
    <property type="evidence" value="ECO:0007669"/>
    <property type="project" value="UniProtKB-KW"/>
</dbReference>
<dbReference type="Pfam" id="PF25600">
    <property type="entry name" value="TRIM_CC"/>
    <property type="match status" value="1"/>
</dbReference>
<evidence type="ECO:0000256" key="11">
    <source>
        <dbReference type="ARBA" id="ARBA00023136"/>
    </source>
</evidence>
<keyword evidence="11" id="KW-0472">Membrane</keyword>
<dbReference type="Pfam" id="PF00643">
    <property type="entry name" value="zf-B_box"/>
    <property type="match status" value="1"/>
</dbReference>
<dbReference type="PANTHER" id="PTHR25465">
    <property type="entry name" value="B-BOX DOMAIN CONTAINING"/>
    <property type="match status" value="1"/>
</dbReference>
<comment type="subcellular location">
    <subcellularLocation>
        <location evidence="1">Mitochondrion membrane</location>
    </subcellularLocation>
</comment>
<keyword evidence="3" id="KW-0813">Transport</keyword>
<keyword evidence="12" id="KW-0066">ATP synthesis</keyword>
<dbReference type="AlphaFoldDB" id="A0A8C2A7E0"/>
<dbReference type="GO" id="GO:0045259">
    <property type="term" value="C:proton-transporting ATP synthase complex"/>
    <property type="evidence" value="ECO:0007669"/>
    <property type="project" value="UniProtKB-KW"/>
</dbReference>
<keyword evidence="4" id="KW-0138">CF(0)</keyword>
<keyword evidence="7" id="KW-0375">Hydrogen ion transport</keyword>
<dbReference type="PROSITE" id="PS50119">
    <property type="entry name" value="ZF_BBOX"/>
    <property type="match status" value="1"/>
</dbReference>
<dbReference type="PANTHER" id="PTHR25465:SF35">
    <property type="entry name" value="E3 UBIQUITIN_ISG15 LIGASE TRIM25-RELATED"/>
    <property type="match status" value="1"/>
</dbReference>
<evidence type="ECO:0000256" key="8">
    <source>
        <dbReference type="ARBA" id="ARBA00022833"/>
    </source>
</evidence>
<comment type="similarity">
    <text evidence="2">Belongs to the ATPase g subunit family.</text>
</comment>
<accession>A0A8C2A7E0</accession>
<evidence type="ECO:0000256" key="7">
    <source>
        <dbReference type="ARBA" id="ARBA00022781"/>
    </source>
</evidence>
<dbReference type="GO" id="GO:0031966">
    <property type="term" value="C:mitochondrial membrane"/>
    <property type="evidence" value="ECO:0007669"/>
    <property type="project" value="UniProtKB-SubCell"/>
</dbReference>